<comment type="caution">
    <text evidence="7">The sequence shown here is derived from an EMBL/GenBank/DDBJ whole genome shotgun (WGS) entry which is preliminary data.</text>
</comment>
<protein>
    <submittedName>
        <fullName evidence="7">IL26 protein</fullName>
    </submittedName>
</protein>
<evidence type="ECO:0000256" key="4">
    <source>
        <dbReference type="ARBA" id="ARBA00022525"/>
    </source>
</evidence>
<evidence type="ECO:0000256" key="3">
    <source>
        <dbReference type="ARBA" id="ARBA00022514"/>
    </source>
</evidence>
<dbReference type="PANTHER" id="PTHR48482">
    <property type="entry name" value="INTERLEUKIN-19-RELATED"/>
    <property type="match status" value="1"/>
</dbReference>
<dbReference type="GO" id="GO:0005125">
    <property type="term" value="F:cytokine activity"/>
    <property type="evidence" value="ECO:0007669"/>
    <property type="project" value="UniProtKB-KW"/>
</dbReference>
<organism evidence="7 8">
    <name type="scientific">Todus mexicanus</name>
    <name type="common">Puerto Rican tody</name>
    <dbReference type="NCBI Taxonomy" id="135184"/>
    <lineage>
        <taxon>Eukaryota</taxon>
        <taxon>Metazoa</taxon>
        <taxon>Chordata</taxon>
        <taxon>Craniata</taxon>
        <taxon>Vertebrata</taxon>
        <taxon>Euteleostomi</taxon>
        <taxon>Archelosauria</taxon>
        <taxon>Archosauria</taxon>
        <taxon>Dinosauria</taxon>
        <taxon>Saurischia</taxon>
        <taxon>Theropoda</taxon>
        <taxon>Coelurosauria</taxon>
        <taxon>Aves</taxon>
        <taxon>Neognathae</taxon>
        <taxon>Neoaves</taxon>
        <taxon>Telluraves</taxon>
        <taxon>Coraciimorphae</taxon>
        <taxon>Coraciiformes</taxon>
        <taxon>Todidae</taxon>
        <taxon>Todus</taxon>
    </lineage>
</organism>
<feature type="non-terminal residue" evidence="7">
    <location>
        <position position="194"/>
    </location>
</feature>
<keyword evidence="8" id="KW-1185">Reference proteome</keyword>
<feature type="signal peptide" evidence="6">
    <location>
        <begin position="1"/>
        <end position="23"/>
    </location>
</feature>
<feature type="chain" id="PRO_5032842342" evidence="6">
    <location>
        <begin position="24"/>
        <end position="194"/>
    </location>
</feature>
<sequence length="194" mass="21842">MKVYSIFRSGRFLVLLCLFTVEGKKSPTGKHTCRKGLLSQVTENLYIKATSLKSSIPKDLIKNTRLLKKTTKMLLMTNCSVRNQLLSFYVKNVFSHLGVGSDKSYFISAFQILQENMNVCLPCAPSKRLTSAVKKVKKTFLKVRAGGAGSWVQGLWVVSFLMSLSSRQLGEKGIYKAIHELDILLPWIQTFIQT</sequence>
<accession>A0A851DHS8</accession>
<dbReference type="InterPro" id="IPR009079">
    <property type="entry name" value="4_helix_cytokine-like_core"/>
</dbReference>
<dbReference type="AlphaFoldDB" id="A0A851DHS8"/>
<evidence type="ECO:0000313" key="8">
    <source>
        <dbReference type="Proteomes" id="UP000660247"/>
    </source>
</evidence>
<dbReference type="GO" id="GO:0005615">
    <property type="term" value="C:extracellular space"/>
    <property type="evidence" value="ECO:0007669"/>
    <property type="project" value="UniProtKB-KW"/>
</dbReference>
<dbReference type="OrthoDB" id="9289879at2759"/>
<evidence type="ECO:0000256" key="1">
    <source>
        <dbReference type="ARBA" id="ARBA00004613"/>
    </source>
</evidence>
<dbReference type="InterPro" id="IPR020443">
    <property type="entry name" value="IL-10/19/20/24/26"/>
</dbReference>
<reference evidence="7" key="1">
    <citation type="submission" date="2019-10" db="EMBL/GenBank/DDBJ databases">
        <title>Bird 10,000 Genomes (B10K) Project - Family phase.</title>
        <authorList>
            <person name="Zhang G."/>
        </authorList>
    </citation>
    <scope>NUCLEOTIDE SEQUENCE</scope>
    <source>
        <strain evidence="7">B10K-DU-002-69</strain>
        <tissue evidence="7">Muscle</tissue>
    </source>
</reference>
<keyword evidence="5 6" id="KW-0732">Signal</keyword>
<name>A0A851DHS8_TODME</name>
<dbReference type="Proteomes" id="UP000660247">
    <property type="component" value="Unassembled WGS sequence"/>
</dbReference>
<evidence type="ECO:0000256" key="6">
    <source>
        <dbReference type="SAM" id="SignalP"/>
    </source>
</evidence>
<dbReference type="Gene3D" id="1.20.1250.10">
    <property type="match status" value="2"/>
</dbReference>
<evidence type="ECO:0000256" key="2">
    <source>
        <dbReference type="ARBA" id="ARBA00008813"/>
    </source>
</evidence>
<proteinExistence type="inferred from homology"/>
<dbReference type="PANTHER" id="PTHR48482:SF1">
    <property type="entry name" value="INTERLEUKIN-26"/>
    <property type="match status" value="1"/>
</dbReference>
<comment type="similarity">
    <text evidence="2">Belongs to the IL-10 family.</text>
</comment>
<dbReference type="EMBL" id="WEIS01052359">
    <property type="protein sequence ID" value="NWI66917.1"/>
    <property type="molecule type" value="Genomic_DNA"/>
</dbReference>
<comment type="subcellular location">
    <subcellularLocation>
        <location evidence="1">Secreted</location>
    </subcellularLocation>
</comment>
<keyword evidence="3" id="KW-0202">Cytokine</keyword>
<evidence type="ECO:0000313" key="7">
    <source>
        <dbReference type="EMBL" id="NWI66917.1"/>
    </source>
</evidence>
<gene>
    <name evidence="7" type="primary">Il26</name>
    <name evidence="7" type="ORF">TODMEX_R06347</name>
</gene>
<evidence type="ECO:0000256" key="5">
    <source>
        <dbReference type="ARBA" id="ARBA00022729"/>
    </source>
</evidence>
<keyword evidence="4" id="KW-0964">Secreted</keyword>
<feature type="non-terminal residue" evidence="7">
    <location>
        <position position="1"/>
    </location>
</feature>
<dbReference type="SUPFAM" id="SSF47266">
    <property type="entry name" value="4-helical cytokines"/>
    <property type="match status" value="1"/>
</dbReference>